<reference evidence="6" key="1">
    <citation type="journal article" date="2023" name="Mol. Phylogenet. Evol.">
        <title>Genome-scale phylogeny and comparative genomics of the fungal order Sordariales.</title>
        <authorList>
            <person name="Hensen N."/>
            <person name="Bonometti L."/>
            <person name="Westerberg I."/>
            <person name="Brannstrom I.O."/>
            <person name="Guillou S."/>
            <person name="Cros-Aarteil S."/>
            <person name="Calhoun S."/>
            <person name="Haridas S."/>
            <person name="Kuo A."/>
            <person name="Mondo S."/>
            <person name="Pangilinan J."/>
            <person name="Riley R."/>
            <person name="LaButti K."/>
            <person name="Andreopoulos B."/>
            <person name="Lipzen A."/>
            <person name="Chen C."/>
            <person name="Yan M."/>
            <person name="Daum C."/>
            <person name="Ng V."/>
            <person name="Clum A."/>
            <person name="Steindorff A."/>
            <person name="Ohm R.A."/>
            <person name="Martin F."/>
            <person name="Silar P."/>
            <person name="Natvig D.O."/>
            <person name="Lalanne C."/>
            <person name="Gautier V."/>
            <person name="Ament-Velasquez S.L."/>
            <person name="Kruys A."/>
            <person name="Hutchinson M.I."/>
            <person name="Powell A.J."/>
            <person name="Barry K."/>
            <person name="Miller A.N."/>
            <person name="Grigoriev I.V."/>
            <person name="Debuchy R."/>
            <person name="Gladieux P."/>
            <person name="Hiltunen Thoren M."/>
            <person name="Johannesson H."/>
        </authorList>
    </citation>
    <scope>NUCLEOTIDE SEQUENCE</scope>
    <source>
        <strain evidence="6">PSN309</strain>
    </source>
</reference>
<dbReference type="InterPro" id="IPR041707">
    <property type="entry name" value="Pus3-like"/>
</dbReference>
<proteinExistence type="inferred from homology"/>
<dbReference type="InterPro" id="IPR020094">
    <property type="entry name" value="TruA/RsuA/RluB/E/F_N"/>
</dbReference>
<dbReference type="CDD" id="cd02569">
    <property type="entry name" value="PseudoU_synth_ScPus3"/>
    <property type="match status" value="1"/>
</dbReference>
<keyword evidence="3" id="KW-0413">Isomerase</keyword>
<evidence type="ECO:0000256" key="1">
    <source>
        <dbReference type="ARBA" id="ARBA00009375"/>
    </source>
</evidence>
<reference evidence="6" key="2">
    <citation type="submission" date="2023-05" db="EMBL/GenBank/DDBJ databases">
        <authorList>
            <consortium name="Lawrence Berkeley National Laboratory"/>
            <person name="Steindorff A."/>
            <person name="Hensen N."/>
            <person name="Bonometti L."/>
            <person name="Westerberg I."/>
            <person name="Brannstrom I.O."/>
            <person name="Guillou S."/>
            <person name="Cros-Aarteil S."/>
            <person name="Calhoun S."/>
            <person name="Haridas S."/>
            <person name="Kuo A."/>
            <person name="Mondo S."/>
            <person name="Pangilinan J."/>
            <person name="Riley R."/>
            <person name="Labutti K."/>
            <person name="Andreopoulos B."/>
            <person name="Lipzen A."/>
            <person name="Chen C."/>
            <person name="Yanf M."/>
            <person name="Daum C."/>
            <person name="Ng V."/>
            <person name="Clum A."/>
            <person name="Ohm R."/>
            <person name="Martin F."/>
            <person name="Silar P."/>
            <person name="Natvig D."/>
            <person name="Lalanne C."/>
            <person name="Gautier V."/>
            <person name="Ament-Velasquez S.L."/>
            <person name="Kruys A."/>
            <person name="Hutchinson M.I."/>
            <person name="Powell A.J."/>
            <person name="Barry K."/>
            <person name="Miller A.N."/>
            <person name="Grigoriev I.V."/>
            <person name="Debuchy R."/>
            <person name="Gladieux P."/>
            <person name="Thoren M.H."/>
            <person name="Johannesson H."/>
        </authorList>
    </citation>
    <scope>NUCLEOTIDE SEQUENCE</scope>
    <source>
        <strain evidence="6">PSN309</strain>
    </source>
</reference>
<dbReference type="PANTHER" id="PTHR11142:SF5">
    <property type="entry name" value="TRNA PSEUDOURIDINE(38_39) SYNTHASE"/>
    <property type="match status" value="1"/>
</dbReference>
<dbReference type="PANTHER" id="PTHR11142">
    <property type="entry name" value="PSEUDOURIDYLATE SYNTHASE"/>
    <property type="match status" value="1"/>
</dbReference>
<name>A0AAN7AL03_9PEZI</name>
<feature type="compositionally biased region" description="Basic and acidic residues" evidence="4">
    <location>
        <begin position="532"/>
        <end position="544"/>
    </location>
</feature>
<evidence type="ECO:0000256" key="4">
    <source>
        <dbReference type="SAM" id="MobiDB-lite"/>
    </source>
</evidence>
<dbReference type="EMBL" id="MU864370">
    <property type="protein sequence ID" value="KAK4189952.1"/>
    <property type="molecule type" value="Genomic_DNA"/>
</dbReference>
<dbReference type="GO" id="GO:0005737">
    <property type="term" value="C:cytoplasm"/>
    <property type="evidence" value="ECO:0007669"/>
    <property type="project" value="TreeGrafter"/>
</dbReference>
<dbReference type="Proteomes" id="UP001302126">
    <property type="component" value="Unassembled WGS sequence"/>
</dbReference>
<dbReference type="InterPro" id="IPR001406">
    <property type="entry name" value="PsdUridine_synth_TruA"/>
</dbReference>
<dbReference type="HAMAP" id="MF_00171">
    <property type="entry name" value="TruA"/>
    <property type="match status" value="1"/>
</dbReference>
<gene>
    <name evidence="6" type="ORF">QBC35DRAFT_491567</name>
</gene>
<evidence type="ECO:0000256" key="3">
    <source>
        <dbReference type="ARBA" id="ARBA00023235"/>
    </source>
</evidence>
<dbReference type="InterPro" id="IPR020103">
    <property type="entry name" value="PsdUridine_synth_cat_dom_sf"/>
</dbReference>
<dbReference type="AlphaFoldDB" id="A0AAN7AL03"/>
<dbReference type="GO" id="GO:0009982">
    <property type="term" value="F:pseudouridine synthase activity"/>
    <property type="evidence" value="ECO:0007669"/>
    <property type="project" value="InterPro"/>
</dbReference>
<evidence type="ECO:0000256" key="2">
    <source>
        <dbReference type="ARBA" id="ARBA00022694"/>
    </source>
</evidence>
<comment type="similarity">
    <text evidence="1">Belongs to the tRNA pseudouridine synthase TruA family.</text>
</comment>
<evidence type="ECO:0000259" key="5">
    <source>
        <dbReference type="Pfam" id="PF01416"/>
    </source>
</evidence>
<accession>A0AAN7AL03</accession>
<dbReference type="Gene3D" id="3.30.70.660">
    <property type="entry name" value="Pseudouridine synthase I, catalytic domain, C-terminal subdomain"/>
    <property type="match status" value="1"/>
</dbReference>
<dbReference type="GO" id="GO:0005634">
    <property type="term" value="C:nucleus"/>
    <property type="evidence" value="ECO:0007669"/>
    <property type="project" value="TreeGrafter"/>
</dbReference>
<keyword evidence="2" id="KW-0819">tRNA processing</keyword>
<organism evidence="6 7">
    <name type="scientific">Podospora australis</name>
    <dbReference type="NCBI Taxonomy" id="1536484"/>
    <lineage>
        <taxon>Eukaryota</taxon>
        <taxon>Fungi</taxon>
        <taxon>Dikarya</taxon>
        <taxon>Ascomycota</taxon>
        <taxon>Pezizomycotina</taxon>
        <taxon>Sordariomycetes</taxon>
        <taxon>Sordariomycetidae</taxon>
        <taxon>Sordariales</taxon>
        <taxon>Podosporaceae</taxon>
        <taxon>Podospora</taxon>
    </lineage>
</organism>
<dbReference type="InterPro" id="IPR020095">
    <property type="entry name" value="PsdUridine_synth_TruA_C"/>
</dbReference>
<dbReference type="GO" id="GO:1990481">
    <property type="term" value="P:mRNA pseudouridine synthesis"/>
    <property type="evidence" value="ECO:0007669"/>
    <property type="project" value="TreeGrafter"/>
</dbReference>
<evidence type="ECO:0000313" key="6">
    <source>
        <dbReference type="EMBL" id="KAK4189952.1"/>
    </source>
</evidence>
<dbReference type="Pfam" id="PF01416">
    <property type="entry name" value="PseudoU_synth_1"/>
    <property type="match status" value="1"/>
</dbReference>
<sequence>MNVPSYISKSFSQAPAHSFLVPLFLSRSRPFLSYTSHSHIHSWSRYTRYPTITDNANMSSSNERTTPNYKNWTKDRLVEKVKELEQELKRHKPIEPPAPEPLPLPPVEGQDGTVTLVEGKKPKKQKKMDPSRYSTRLVALKLAYLGKNYGGFEFQAVSGTPTIEEELWKALTKGCLIFPEDPNEVDFSKWEYSKCGRTDRGVSAFGQVICLRLRSNRPLPVDPSTITDQDTDMTDTNQPQKKKKVPKPDWDPIADEINYPKILNRLLPPDIRVLAWAPNLPDGFSARFSCWERQYRYFFTQPAYAPVLASSSSSDGKDSGWLNIEAMRTAAKLYEGLHDFRNFCKVDGCKQITNFKRRIFEADIVEVPDVGSSLPFLSSSHFSSPSSSGTQPKVYYFHVRGSAFLWHQIRHMVSVLFAIGQNLESPSVISDLLDVTKFPQRPTYPMADEVPLVLWDCIFPNSDNRIEADSPDYPVNLRLKDGVDWVWLGEDLPQNLHGPGGVADQMWEYWRERKMDELLANQLLQSIASRPDLSKQRGRPEPASRRGGGQKAQRVYEGGNFARPTGVYVPLLKKPLMPTPQEVNDRWAQVRGFKDAEELANTKNWREKAKAFKADKAAAVAAEKEAALPAKQEKEQNNAAAASG</sequence>
<dbReference type="Gene3D" id="3.30.70.580">
    <property type="entry name" value="Pseudouridine synthase I, catalytic domain, N-terminal subdomain"/>
    <property type="match status" value="1"/>
</dbReference>
<evidence type="ECO:0000313" key="7">
    <source>
        <dbReference type="Proteomes" id="UP001302126"/>
    </source>
</evidence>
<dbReference type="InterPro" id="IPR020097">
    <property type="entry name" value="PsdUridine_synth_TruA_a/b_dom"/>
</dbReference>
<dbReference type="GO" id="GO:0003723">
    <property type="term" value="F:RNA binding"/>
    <property type="evidence" value="ECO:0007669"/>
    <property type="project" value="InterPro"/>
</dbReference>
<keyword evidence="7" id="KW-1185">Reference proteome</keyword>
<protein>
    <submittedName>
        <fullName evidence="6">Pseudouridylate synthase</fullName>
    </submittedName>
</protein>
<feature type="region of interest" description="Disordered" evidence="4">
    <location>
        <begin position="529"/>
        <end position="554"/>
    </location>
</feature>
<dbReference type="GO" id="GO:0031119">
    <property type="term" value="P:tRNA pseudouridine synthesis"/>
    <property type="evidence" value="ECO:0007669"/>
    <property type="project" value="TreeGrafter"/>
</dbReference>
<dbReference type="SUPFAM" id="SSF55120">
    <property type="entry name" value="Pseudouridine synthase"/>
    <property type="match status" value="1"/>
</dbReference>
<comment type="caution">
    <text evidence="6">The sequence shown here is derived from an EMBL/GenBank/DDBJ whole genome shotgun (WGS) entry which is preliminary data.</text>
</comment>
<feature type="domain" description="Pseudouridine synthase I TruA alpha/beta" evidence="5">
    <location>
        <begin position="330"/>
        <end position="460"/>
    </location>
</feature>
<dbReference type="NCBIfam" id="TIGR00071">
    <property type="entry name" value="hisT_truA"/>
    <property type="match status" value="1"/>
</dbReference>
<feature type="region of interest" description="Disordered" evidence="4">
    <location>
        <begin position="221"/>
        <end position="249"/>
    </location>
</feature>